<name>A0A1V6S8U1_9EURO</name>
<accession>A0A1V6S8U1</accession>
<feature type="domain" description="F-box" evidence="1">
    <location>
        <begin position="1"/>
        <end position="54"/>
    </location>
</feature>
<dbReference type="InterPro" id="IPR001810">
    <property type="entry name" value="F-box_dom"/>
</dbReference>
<evidence type="ECO:0000313" key="3">
    <source>
        <dbReference type="Proteomes" id="UP000191518"/>
    </source>
</evidence>
<gene>
    <name evidence="2" type="ORF">PENVUL_c004G06524</name>
</gene>
<dbReference type="STRING" id="29845.A0A1V6S8U1"/>
<sequence length="301" mass="34652">MTLQNLPLEILCMIIRFIGKDQLRKQGASCLTVCKLWYQIAKPILLEDLRFSVLRFVLAPNHVYPNLRTFLRRLTIDVYGPEDWSTKEEDIVKLNEILISLFERNDHLASFTLRVCKQFEISLVPRQHPLSTWNPIRFLNALGTSKLSHLVVDTYGSQLSRAIHICPQLALRIPSLRSLRIRMYRICPKILELPQGDSPSQIESIIINLSHQHVYRVSAMYSSHCTERRGGLGLYNDMIIKGTEIAKQTPSLKVLEVMCHMYPCWDMTTMNCITGIETIIAGARDWGNEGEKLHPPILHDY</sequence>
<comment type="caution">
    <text evidence="2">The sequence shown here is derived from an EMBL/GenBank/DDBJ whole genome shotgun (WGS) entry which is preliminary data.</text>
</comment>
<dbReference type="AlphaFoldDB" id="A0A1V6S8U1"/>
<dbReference type="PROSITE" id="PS50181">
    <property type="entry name" value="FBOX"/>
    <property type="match status" value="1"/>
</dbReference>
<evidence type="ECO:0000313" key="2">
    <source>
        <dbReference type="EMBL" id="OQE10462.1"/>
    </source>
</evidence>
<evidence type="ECO:0000259" key="1">
    <source>
        <dbReference type="PROSITE" id="PS50181"/>
    </source>
</evidence>
<dbReference type="Proteomes" id="UP000191518">
    <property type="component" value="Unassembled WGS sequence"/>
</dbReference>
<dbReference type="OrthoDB" id="3637487at2759"/>
<dbReference type="InterPro" id="IPR036047">
    <property type="entry name" value="F-box-like_dom_sf"/>
</dbReference>
<keyword evidence="3" id="KW-1185">Reference proteome</keyword>
<reference evidence="3" key="1">
    <citation type="journal article" date="2017" name="Nat. Microbiol.">
        <title>Global analysis of biosynthetic gene clusters reveals vast potential of secondary metabolite production in Penicillium species.</title>
        <authorList>
            <person name="Nielsen J.C."/>
            <person name="Grijseels S."/>
            <person name="Prigent S."/>
            <person name="Ji B."/>
            <person name="Dainat J."/>
            <person name="Nielsen K.F."/>
            <person name="Frisvad J.C."/>
            <person name="Workman M."/>
            <person name="Nielsen J."/>
        </authorList>
    </citation>
    <scope>NUCLEOTIDE SEQUENCE [LARGE SCALE GENOMIC DNA]</scope>
    <source>
        <strain evidence="3">IBT 29486</strain>
    </source>
</reference>
<dbReference type="EMBL" id="MDYP01000004">
    <property type="protein sequence ID" value="OQE10462.1"/>
    <property type="molecule type" value="Genomic_DNA"/>
</dbReference>
<protein>
    <recommendedName>
        <fullName evidence="1">F-box domain-containing protein</fullName>
    </recommendedName>
</protein>
<organism evidence="2 3">
    <name type="scientific">Penicillium vulpinum</name>
    <dbReference type="NCBI Taxonomy" id="29845"/>
    <lineage>
        <taxon>Eukaryota</taxon>
        <taxon>Fungi</taxon>
        <taxon>Dikarya</taxon>
        <taxon>Ascomycota</taxon>
        <taxon>Pezizomycotina</taxon>
        <taxon>Eurotiomycetes</taxon>
        <taxon>Eurotiomycetidae</taxon>
        <taxon>Eurotiales</taxon>
        <taxon>Aspergillaceae</taxon>
        <taxon>Penicillium</taxon>
    </lineage>
</organism>
<proteinExistence type="predicted"/>
<dbReference type="SUPFAM" id="SSF81383">
    <property type="entry name" value="F-box domain"/>
    <property type="match status" value="1"/>
</dbReference>